<keyword evidence="10" id="KW-1185">Reference proteome</keyword>
<dbReference type="Pfam" id="PF17181">
    <property type="entry name" value="EPF"/>
    <property type="match status" value="1"/>
</dbReference>
<feature type="transmembrane region" description="Helical" evidence="8">
    <location>
        <begin position="12"/>
        <end position="30"/>
    </location>
</feature>
<comment type="similarity">
    <text evidence="2 7">Belongs to the plant cysteine rich small secretory peptide family. Epidermal patterning factor subfamily.</text>
</comment>
<keyword evidence="6" id="KW-1015">Disulfide bond</keyword>
<comment type="subcellular location">
    <subcellularLocation>
        <location evidence="1 7">Secreted</location>
    </subcellularLocation>
</comment>
<dbReference type="OrthoDB" id="771316at2759"/>
<keyword evidence="3 7" id="KW-0217">Developmental protein</keyword>
<name>A0A022R8E2_ERYGU</name>
<reference evidence="9 10" key="1">
    <citation type="journal article" date="2013" name="Proc. Natl. Acad. Sci. U.S.A.">
        <title>Fine-scale variation in meiotic recombination in Mimulus inferred from population shotgun sequencing.</title>
        <authorList>
            <person name="Hellsten U."/>
            <person name="Wright K.M."/>
            <person name="Jenkins J."/>
            <person name="Shu S."/>
            <person name="Yuan Y."/>
            <person name="Wessler S.R."/>
            <person name="Schmutz J."/>
            <person name="Willis J.H."/>
            <person name="Rokhsar D.S."/>
        </authorList>
    </citation>
    <scope>NUCLEOTIDE SEQUENCE [LARGE SCALE GENOMIC DNA]</scope>
    <source>
        <strain evidence="10">cv. DUN x IM62</strain>
    </source>
</reference>
<dbReference type="GO" id="GO:0005576">
    <property type="term" value="C:extracellular region"/>
    <property type="evidence" value="ECO:0007669"/>
    <property type="project" value="UniProtKB-SubCell"/>
</dbReference>
<accession>A0A022R8E2</accession>
<dbReference type="AlphaFoldDB" id="A0A022R8E2"/>
<evidence type="ECO:0000313" key="9">
    <source>
        <dbReference type="EMBL" id="EYU36521.1"/>
    </source>
</evidence>
<protein>
    <recommendedName>
        <fullName evidence="7">Epidermal patterning factor-like protein</fullName>
    </recommendedName>
</protein>
<keyword evidence="4 7" id="KW-0964">Secreted</keyword>
<comment type="function">
    <text evidence="7">Controls stomatal patterning.</text>
</comment>
<dbReference type="KEGG" id="egt:105959378"/>
<evidence type="ECO:0000256" key="1">
    <source>
        <dbReference type="ARBA" id="ARBA00004613"/>
    </source>
</evidence>
<evidence type="ECO:0000256" key="3">
    <source>
        <dbReference type="ARBA" id="ARBA00022473"/>
    </source>
</evidence>
<organism evidence="9 10">
    <name type="scientific">Erythranthe guttata</name>
    <name type="common">Yellow monkey flower</name>
    <name type="synonym">Mimulus guttatus</name>
    <dbReference type="NCBI Taxonomy" id="4155"/>
    <lineage>
        <taxon>Eukaryota</taxon>
        <taxon>Viridiplantae</taxon>
        <taxon>Streptophyta</taxon>
        <taxon>Embryophyta</taxon>
        <taxon>Tracheophyta</taxon>
        <taxon>Spermatophyta</taxon>
        <taxon>Magnoliopsida</taxon>
        <taxon>eudicotyledons</taxon>
        <taxon>Gunneridae</taxon>
        <taxon>Pentapetalae</taxon>
        <taxon>asterids</taxon>
        <taxon>lamiids</taxon>
        <taxon>Lamiales</taxon>
        <taxon>Phrymaceae</taxon>
        <taxon>Erythranthe</taxon>
    </lineage>
</organism>
<keyword evidence="5" id="KW-0732">Signal</keyword>
<evidence type="ECO:0000256" key="4">
    <source>
        <dbReference type="ARBA" id="ARBA00022525"/>
    </source>
</evidence>
<dbReference type="Proteomes" id="UP000030748">
    <property type="component" value="Unassembled WGS sequence"/>
</dbReference>
<keyword evidence="8" id="KW-0472">Membrane</keyword>
<dbReference type="PANTHER" id="PTHR33109">
    <property type="entry name" value="EPIDERMAL PATTERNING FACTOR-LIKE PROTEIN 4"/>
    <property type="match status" value="1"/>
</dbReference>
<gene>
    <name evidence="9" type="ORF">MIMGU_mgv1a016688mg</name>
</gene>
<dbReference type="STRING" id="4155.A0A022R8E2"/>
<dbReference type="EMBL" id="KI630592">
    <property type="protein sequence ID" value="EYU36521.1"/>
    <property type="molecule type" value="Genomic_DNA"/>
</dbReference>
<evidence type="ECO:0000256" key="2">
    <source>
        <dbReference type="ARBA" id="ARBA00008127"/>
    </source>
</evidence>
<dbReference type="eggNOG" id="ENOG502S55W">
    <property type="taxonomic scope" value="Eukaryota"/>
</dbReference>
<evidence type="ECO:0000313" key="10">
    <source>
        <dbReference type="Proteomes" id="UP000030748"/>
    </source>
</evidence>
<evidence type="ECO:0000256" key="8">
    <source>
        <dbReference type="SAM" id="Phobius"/>
    </source>
</evidence>
<dbReference type="GO" id="GO:0010052">
    <property type="term" value="P:guard cell differentiation"/>
    <property type="evidence" value="ECO:0000318"/>
    <property type="project" value="GO_Central"/>
</dbReference>
<dbReference type="PANTHER" id="PTHR33109:SF6">
    <property type="entry name" value="EPIDERMAL PATTERNING FACTOR-LIKE PROTEIN 7-RELATED"/>
    <property type="match status" value="1"/>
</dbReference>
<evidence type="ECO:0000256" key="7">
    <source>
        <dbReference type="RuleBase" id="RU367102"/>
    </source>
</evidence>
<evidence type="ECO:0000256" key="5">
    <source>
        <dbReference type="ARBA" id="ARBA00022729"/>
    </source>
</evidence>
<dbReference type="PhylomeDB" id="A0A022R8E2"/>
<evidence type="ECO:0000256" key="6">
    <source>
        <dbReference type="ARBA" id="ARBA00023157"/>
    </source>
</evidence>
<sequence length="111" mass="12242">MGISTSNTFPTFSIVYIFFLLLTTTTTNALRPYHFAHLSKGTDQSLTSIKEGEIGMELYPTGSSLPDCLHACGPCAPCRRVMVSYSKCSVESCPVVYRCICKGKYYHVPSN</sequence>
<keyword evidence="8" id="KW-1133">Transmembrane helix</keyword>
<keyword evidence="8" id="KW-0812">Transmembrane</keyword>
<dbReference type="InterPro" id="IPR039455">
    <property type="entry name" value="EPFL"/>
</dbReference>
<proteinExistence type="inferred from homology"/>